<evidence type="ECO:0000256" key="1">
    <source>
        <dbReference type="SAM" id="MobiDB-lite"/>
    </source>
</evidence>
<feature type="compositionally biased region" description="Low complexity" evidence="1">
    <location>
        <begin position="1"/>
        <end position="18"/>
    </location>
</feature>
<dbReference type="Gene3D" id="3.30.9.100">
    <property type="match status" value="1"/>
</dbReference>
<evidence type="ECO:0000259" key="2">
    <source>
        <dbReference type="Pfam" id="PF01494"/>
    </source>
</evidence>
<dbReference type="EC" id="1.-.-.-" evidence="3"/>
<dbReference type="AlphaFoldDB" id="A0A4P2Q3C4"/>
<feature type="region of interest" description="Disordered" evidence="1">
    <location>
        <begin position="1"/>
        <end position="20"/>
    </location>
</feature>
<dbReference type="EMBL" id="CP012670">
    <property type="protein sequence ID" value="AUX23789.1"/>
    <property type="molecule type" value="Genomic_DNA"/>
</dbReference>
<evidence type="ECO:0000313" key="4">
    <source>
        <dbReference type="Proteomes" id="UP000295781"/>
    </source>
</evidence>
<dbReference type="GO" id="GO:0071949">
    <property type="term" value="F:FAD binding"/>
    <property type="evidence" value="ECO:0007669"/>
    <property type="project" value="InterPro"/>
</dbReference>
<dbReference type="OrthoDB" id="103324at2"/>
<keyword evidence="3" id="KW-0560">Oxidoreductase</keyword>
<reference evidence="3 4" key="1">
    <citation type="submission" date="2015-09" db="EMBL/GenBank/DDBJ databases">
        <title>Sorangium comparison.</title>
        <authorList>
            <person name="Zaburannyi N."/>
            <person name="Bunk B."/>
            <person name="Overmann J."/>
            <person name="Mueller R."/>
        </authorList>
    </citation>
    <scope>NUCLEOTIDE SEQUENCE [LARGE SCALE GENOMIC DNA]</scope>
    <source>
        <strain evidence="3 4">So ceGT47</strain>
    </source>
</reference>
<evidence type="ECO:0000313" key="3">
    <source>
        <dbReference type="EMBL" id="AUX23789.1"/>
    </source>
</evidence>
<dbReference type="RefSeq" id="WP_129349217.1">
    <property type="nucleotide sequence ID" value="NZ_CP012670.1"/>
</dbReference>
<dbReference type="Proteomes" id="UP000295781">
    <property type="component" value="Chromosome"/>
</dbReference>
<protein>
    <submittedName>
        <fullName evidence="3">Oxidoreductase</fullName>
        <ecNumber evidence="3">1.-.-.-</ecNumber>
    </submittedName>
</protein>
<dbReference type="InterPro" id="IPR002938">
    <property type="entry name" value="FAD-bd"/>
</dbReference>
<dbReference type="InterPro" id="IPR036188">
    <property type="entry name" value="FAD/NAD-bd_sf"/>
</dbReference>
<dbReference type="SUPFAM" id="SSF51905">
    <property type="entry name" value="FAD/NAD(P)-binding domain"/>
    <property type="match status" value="1"/>
</dbReference>
<feature type="domain" description="FAD-binding" evidence="2">
    <location>
        <begin position="26"/>
        <end position="362"/>
    </location>
</feature>
<dbReference type="PANTHER" id="PTHR43747:SF1">
    <property type="entry name" value="SLR1998 PROTEIN"/>
    <property type="match status" value="1"/>
</dbReference>
<organism evidence="3 4">
    <name type="scientific">Sorangium cellulosum</name>
    <name type="common">Polyangium cellulosum</name>
    <dbReference type="NCBI Taxonomy" id="56"/>
    <lineage>
        <taxon>Bacteria</taxon>
        <taxon>Pseudomonadati</taxon>
        <taxon>Myxococcota</taxon>
        <taxon>Polyangia</taxon>
        <taxon>Polyangiales</taxon>
        <taxon>Polyangiaceae</taxon>
        <taxon>Sorangium</taxon>
    </lineage>
</organism>
<dbReference type="Pfam" id="PF01494">
    <property type="entry name" value="FAD_binding_3"/>
    <property type="match status" value="1"/>
</dbReference>
<dbReference type="GO" id="GO:0016491">
    <property type="term" value="F:oxidoreductase activity"/>
    <property type="evidence" value="ECO:0007669"/>
    <property type="project" value="UniProtKB-KW"/>
</dbReference>
<proteinExistence type="predicted"/>
<accession>A0A4P2Q3C4</accession>
<dbReference type="InterPro" id="IPR050816">
    <property type="entry name" value="Flavin-dep_Halogenase_NPB"/>
</dbReference>
<dbReference type="PRINTS" id="PR00420">
    <property type="entry name" value="RNGMNOXGNASE"/>
</dbReference>
<gene>
    <name evidence="3" type="ORF">SOCEGT47_043190</name>
</gene>
<dbReference type="Gene3D" id="3.50.50.60">
    <property type="entry name" value="FAD/NAD(P)-binding domain"/>
    <property type="match status" value="1"/>
</dbReference>
<sequence length="400" mass="42822">MTTIRSTPAPSPPSSAASRDAREASVDVAILGGGPAGTAAALTLRRYSELSVAVIEGSRYERPRVGETVSPGIRSMLAFLGVWDDFLAEGHLTAFGTSAAWGGPHLLTREFLFTGRGDGWLLDRGRFDRMLARKVEESGGLLLTGARLSSCARSPDGGFRLEVVRPGGAAAIRARHLIDASGRKAALGRRLGARQRVHDALVGVAGYYELPGDRACPQHTLVEAVPDGWWYSAPLPGGRMVAVFMSDADIVRRRRAGEPSGFEDALAGAAHTRERLAAGRLRPTLHVRCARSQRLDPVAGPGWIAAGDAASAFDPLSSMGLGFALASGSNAARVAHDVLTSDGSLLPSYGDSARRHFEQYLDLRRRFYALERRWPGHAFWARRQQISAATRPIEPAATIA</sequence>
<name>A0A4P2Q3C4_SORCE</name>
<dbReference type="PANTHER" id="PTHR43747">
    <property type="entry name" value="FAD-BINDING PROTEIN"/>
    <property type="match status" value="1"/>
</dbReference>